<dbReference type="EMBL" id="BEXD01001408">
    <property type="protein sequence ID" value="GBB93966.1"/>
    <property type="molecule type" value="Genomic_DNA"/>
</dbReference>
<dbReference type="Proteomes" id="UP000247702">
    <property type="component" value="Unassembled WGS sequence"/>
</dbReference>
<dbReference type="InterPro" id="IPR006597">
    <property type="entry name" value="Sel1-like"/>
</dbReference>
<sequence>MELELILIDREKVFELYHKAADLGNIYGIYNLEYCYKNGIGIDINKRKEFKLYQKVADLEDETVIEMELELILTKKRADLGNANGMNNLGICYQNGIGTDIDNKKAFELFQKAAKLENV</sequence>
<evidence type="ECO:0000313" key="1">
    <source>
        <dbReference type="EMBL" id="GBB93966.1"/>
    </source>
</evidence>
<dbReference type="InterPro" id="IPR052945">
    <property type="entry name" value="Mitotic_Regulator"/>
</dbReference>
<protein>
    <submittedName>
        <fullName evidence="1">Uncharacterized protein</fullName>
    </submittedName>
</protein>
<dbReference type="InterPro" id="IPR011990">
    <property type="entry name" value="TPR-like_helical_dom_sf"/>
</dbReference>
<dbReference type="STRING" id="94130.A0A2Z6RNY4"/>
<dbReference type="PANTHER" id="PTHR43628:SF1">
    <property type="entry name" value="CHITIN SYNTHASE REGULATORY FACTOR 2-RELATED"/>
    <property type="match status" value="1"/>
</dbReference>
<reference evidence="1 2" key="1">
    <citation type="submission" date="2017-11" db="EMBL/GenBank/DDBJ databases">
        <title>The genome of Rhizophagus clarus HR1 reveals common genetic basis of auxotrophy among arbuscular mycorrhizal fungi.</title>
        <authorList>
            <person name="Kobayashi Y."/>
        </authorList>
    </citation>
    <scope>NUCLEOTIDE SEQUENCE [LARGE SCALE GENOMIC DNA]</scope>
    <source>
        <strain evidence="1 2">HR1</strain>
    </source>
</reference>
<accession>A0A2Z6RNY4</accession>
<comment type="caution">
    <text evidence="1">The sequence shown here is derived from an EMBL/GenBank/DDBJ whole genome shotgun (WGS) entry which is preliminary data.</text>
</comment>
<dbReference type="AlphaFoldDB" id="A0A2Z6RNY4"/>
<gene>
    <name evidence="1" type="ORF">RclHR1_22650001</name>
</gene>
<dbReference type="PANTHER" id="PTHR43628">
    <property type="entry name" value="ACTIVATOR OF C KINASE PROTEIN 1-RELATED"/>
    <property type="match status" value="1"/>
</dbReference>
<keyword evidence="2" id="KW-1185">Reference proteome</keyword>
<dbReference type="Pfam" id="PF08238">
    <property type="entry name" value="Sel1"/>
    <property type="match status" value="3"/>
</dbReference>
<dbReference type="SMART" id="SM00671">
    <property type="entry name" value="SEL1"/>
    <property type="match status" value="2"/>
</dbReference>
<evidence type="ECO:0000313" key="2">
    <source>
        <dbReference type="Proteomes" id="UP000247702"/>
    </source>
</evidence>
<name>A0A2Z6RNY4_9GLOM</name>
<dbReference type="Gene3D" id="1.25.40.10">
    <property type="entry name" value="Tetratricopeptide repeat domain"/>
    <property type="match status" value="2"/>
</dbReference>
<proteinExistence type="predicted"/>
<organism evidence="1 2">
    <name type="scientific">Rhizophagus clarus</name>
    <dbReference type="NCBI Taxonomy" id="94130"/>
    <lineage>
        <taxon>Eukaryota</taxon>
        <taxon>Fungi</taxon>
        <taxon>Fungi incertae sedis</taxon>
        <taxon>Mucoromycota</taxon>
        <taxon>Glomeromycotina</taxon>
        <taxon>Glomeromycetes</taxon>
        <taxon>Glomerales</taxon>
        <taxon>Glomeraceae</taxon>
        <taxon>Rhizophagus</taxon>
    </lineage>
</organism>
<dbReference type="SUPFAM" id="SSF81901">
    <property type="entry name" value="HCP-like"/>
    <property type="match status" value="1"/>
</dbReference>